<evidence type="ECO:0000256" key="1">
    <source>
        <dbReference type="ARBA" id="ARBA00004141"/>
    </source>
</evidence>
<feature type="transmembrane region" description="Helical" evidence="5">
    <location>
        <begin position="187"/>
        <end position="211"/>
    </location>
</feature>
<feature type="transmembrane region" description="Helical" evidence="5">
    <location>
        <begin position="256"/>
        <end position="277"/>
    </location>
</feature>
<evidence type="ECO:0000256" key="3">
    <source>
        <dbReference type="ARBA" id="ARBA00022989"/>
    </source>
</evidence>
<dbReference type="InterPro" id="IPR002657">
    <property type="entry name" value="BilAc:Na_symport/Acr3"/>
</dbReference>
<dbReference type="PANTHER" id="PTHR10361:SF28">
    <property type="entry name" value="P3 PROTEIN-RELATED"/>
    <property type="match status" value="1"/>
</dbReference>
<protein>
    <submittedName>
        <fullName evidence="6">Bile acid:sodium symporter</fullName>
    </submittedName>
</protein>
<reference evidence="6" key="1">
    <citation type="submission" date="2021-02" db="EMBL/GenBank/DDBJ databases">
        <title>Natrosporangium hydrolyticum gen. nov., sp. nov, a haloalkaliphilic actinobacterium from a soda solonchak soil.</title>
        <authorList>
            <person name="Sorokin D.Y."/>
            <person name="Khijniak T.V."/>
            <person name="Zakharycheva A.P."/>
            <person name="Boueva O.V."/>
            <person name="Ariskina E.V."/>
            <person name="Hahnke R.L."/>
            <person name="Bunk B."/>
            <person name="Sproer C."/>
            <person name="Schumann P."/>
            <person name="Evtushenko L.I."/>
            <person name="Kublanov I.V."/>
        </authorList>
    </citation>
    <scope>NUCLEOTIDE SEQUENCE</scope>
    <source>
        <strain evidence="6">DSM 106523</strain>
    </source>
</reference>
<feature type="transmembrane region" description="Helical" evidence="5">
    <location>
        <begin position="124"/>
        <end position="146"/>
    </location>
</feature>
<gene>
    <name evidence="6" type="ORF">JQS43_16045</name>
</gene>
<dbReference type="Proteomes" id="UP000662857">
    <property type="component" value="Chromosome"/>
</dbReference>
<feature type="transmembrane region" description="Helical" evidence="5">
    <location>
        <begin position="158"/>
        <end position="180"/>
    </location>
</feature>
<keyword evidence="7" id="KW-1185">Reference proteome</keyword>
<proteinExistence type="predicted"/>
<dbReference type="RefSeq" id="WP_239675216.1">
    <property type="nucleotide sequence ID" value="NZ_CP070499.1"/>
</dbReference>
<dbReference type="Gene3D" id="1.20.1530.20">
    <property type="match status" value="1"/>
</dbReference>
<organism evidence="6 7">
    <name type="scientific">Natronosporangium hydrolyticum</name>
    <dbReference type="NCBI Taxonomy" id="2811111"/>
    <lineage>
        <taxon>Bacteria</taxon>
        <taxon>Bacillati</taxon>
        <taxon>Actinomycetota</taxon>
        <taxon>Actinomycetes</taxon>
        <taxon>Micromonosporales</taxon>
        <taxon>Micromonosporaceae</taxon>
        <taxon>Natronosporangium</taxon>
    </lineage>
</organism>
<feature type="transmembrane region" description="Helical" evidence="5">
    <location>
        <begin position="57"/>
        <end position="83"/>
    </location>
</feature>
<name>A0A895Y5Y7_9ACTN</name>
<evidence type="ECO:0000313" key="6">
    <source>
        <dbReference type="EMBL" id="QSB13147.1"/>
    </source>
</evidence>
<sequence length="323" mass="35250">MSNPSILSLAFEPPPADHQVVTQFEQVMLIALVFVIMFGLGAGLTPRDLVSALRRPWGLIIAWLTQFGIMPLLAFLLVIGLILQLPSEFVAPLALGALLMGSVPAGTTSNIFTYFSKGNLGLSVMMTTNSTLWALVMTPLVLHLYGTRFMPAGMELQIPIANIVVTLVILLVPVALAMLVRRYSPNIGAVMELLGGFFGLFFIVFLMVTWVPRNWQLLVGTPWQVYLVAICLGLFGIAVAYWIARAIKLHPMNARTVGLETGIQNGPLAIAIVLLSFQGHPQLGLLLLVPALYSLFIVIVATFVTLYFRRANLAAEQKIPNLL</sequence>
<feature type="transmembrane region" description="Helical" evidence="5">
    <location>
        <begin position="89"/>
        <end position="112"/>
    </location>
</feature>
<keyword evidence="2 5" id="KW-0812">Transmembrane</keyword>
<accession>A0A895Y5Y7</accession>
<dbReference type="KEGG" id="nhy:JQS43_16045"/>
<dbReference type="Pfam" id="PF01758">
    <property type="entry name" value="SBF"/>
    <property type="match status" value="1"/>
</dbReference>
<feature type="transmembrane region" description="Helical" evidence="5">
    <location>
        <begin position="27"/>
        <end position="45"/>
    </location>
</feature>
<evidence type="ECO:0000256" key="4">
    <source>
        <dbReference type="ARBA" id="ARBA00023136"/>
    </source>
</evidence>
<evidence type="ECO:0000256" key="2">
    <source>
        <dbReference type="ARBA" id="ARBA00022692"/>
    </source>
</evidence>
<dbReference type="InterPro" id="IPR004710">
    <property type="entry name" value="Bilac:Na_transpt"/>
</dbReference>
<dbReference type="AlphaFoldDB" id="A0A895Y5Y7"/>
<dbReference type="PANTHER" id="PTHR10361">
    <property type="entry name" value="SODIUM-BILE ACID COTRANSPORTER"/>
    <property type="match status" value="1"/>
</dbReference>
<feature type="transmembrane region" description="Helical" evidence="5">
    <location>
        <begin position="223"/>
        <end position="244"/>
    </location>
</feature>
<evidence type="ECO:0000256" key="5">
    <source>
        <dbReference type="SAM" id="Phobius"/>
    </source>
</evidence>
<evidence type="ECO:0000313" key="7">
    <source>
        <dbReference type="Proteomes" id="UP000662857"/>
    </source>
</evidence>
<keyword evidence="3 5" id="KW-1133">Transmembrane helix</keyword>
<feature type="transmembrane region" description="Helical" evidence="5">
    <location>
        <begin position="283"/>
        <end position="308"/>
    </location>
</feature>
<dbReference type="InterPro" id="IPR038770">
    <property type="entry name" value="Na+/solute_symporter_sf"/>
</dbReference>
<comment type="subcellular location">
    <subcellularLocation>
        <location evidence="1">Membrane</location>
        <topology evidence="1">Multi-pass membrane protein</topology>
    </subcellularLocation>
</comment>
<dbReference type="EMBL" id="CP070499">
    <property type="protein sequence ID" value="QSB13147.1"/>
    <property type="molecule type" value="Genomic_DNA"/>
</dbReference>
<dbReference type="GO" id="GO:0016020">
    <property type="term" value="C:membrane"/>
    <property type="evidence" value="ECO:0007669"/>
    <property type="project" value="UniProtKB-SubCell"/>
</dbReference>
<keyword evidence="4 5" id="KW-0472">Membrane</keyword>